<name>A0ABT3L2R0_9CYAN</name>
<accession>A0ABT3L2R0</accession>
<dbReference type="RefSeq" id="WP_265263493.1">
    <property type="nucleotide sequence ID" value="NZ_JAIHOM010000020.1"/>
</dbReference>
<proteinExistence type="predicted"/>
<protein>
    <recommendedName>
        <fullName evidence="3">PatU</fullName>
    </recommendedName>
</protein>
<sequence length="368" mass="41788">MNQNLDFLYRQLLNWLQEPSDSPPPSPEVSGESELNPIEEAMTTDWDTVQLDPLDWEAENLNWASSELDEVTQTLEGFDMGEVPIVQRRFNALLKRKFYAEIERKPPLFPWEAELVDYAVEYSDEEPVVAATETPQESLTRQIWLPQVAQLFPVSIPEDVLTMLLDGCSEAMSSLRPPSAQMINAVKSLFPDYSRVLNEMVDRIRLSPSFAPSRLSKPEQQKQRQQLAALLPSDYSQATAEQQMALSLLVAKEILDTLTLSLSPRQRTVERLWDTQVGVVRLRVDYDPETAQSEDGLSRPPIRARVQLPKGGSLTLQAHQESITAQRTYGGSLTVELSDWQVGQPYFLEIQLAEFRQIPLQFKIICLA</sequence>
<comment type="caution">
    <text evidence="1">The sequence shown here is derived from an EMBL/GenBank/DDBJ whole genome shotgun (WGS) entry which is preliminary data.</text>
</comment>
<evidence type="ECO:0008006" key="3">
    <source>
        <dbReference type="Google" id="ProtNLM"/>
    </source>
</evidence>
<dbReference type="Proteomes" id="UP001526426">
    <property type="component" value="Unassembled WGS sequence"/>
</dbReference>
<reference evidence="1 2" key="1">
    <citation type="submission" date="2021-08" db="EMBL/GenBank/DDBJ databases">
        <title>Draft genome sequence of Spirulina subsalsa with high tolerance to salinity and hype-accumulation of phycocyanin.</title>
        <authorList>
            <person name="Pei H."/>
            <person name="Jiang L."/>
        </authorList>
    </citation>
    <scope>NUCLEOTIDE SEQUENCE [LARGE SCALE GENOMIC DNA]</scope>
    <source>
        <strain evidence="1 2">FACHB-351</strain>
    </source>
</reference>
<dbReference type="EMBL" id="JAIHOM010000020">
    <property type="protein sequence ID" value="MCW6035779.1"/>
    <property type="molecule type" value="Genomic_DNA"/>
</dbReference>
<keyword evidence="2" id="KW-1185">Reference proteome</keyword>
<organism evidence="1 2">
    <name type="scientific">Spirulina subsalsa FACHB-351</name>
    <dbReference type="NCBI Taxonomy" id="234711"/>
    <lineage>
        <taxon>Bacteria</taxon>
        <taxon>Bacillati</taxon>
        <taxon>Cyanobacteriota</taxon>
        <taxon>Cyanophyceae</taxon>
        <taxon>Spirulinales</taxon>
        <taxon>Spirulinaceae</taxon>
        <taxon>Spirulina</taxon>
    </lineage>
</organism>
<gene>
    <name evidence="1" type="ORF">K4A83_05760</name>
</gene>
<evidence type="ECO:0000313" key="1">
    <source>
        <dbReference type="EMBL" id="MCW6035779.1"/>
    </source>
</evidence>
<evidence type="ECO:0000313" key="2">
    <source>
        <dbReference type="Proteomes" id="UP001526426"/>
    </source>
</evidence>